<feature type="transmembrane region" description="Helical" evidence="2">
    <location>
        <begin position="211"/>
        <end position="229"/>
    </location>
</feature>
<feature type="transmembrane region" description="Helical" evidence="2">
    <location>
        <begin position="100"/>
        <end position="117"/>
    </location>
</feature>
<keyword evidence="2" id="KW-1133">Transmembrane helix</keyword>
<evidence type="ECO:0000313" key="3">
    <source>
        <dbReference type="EMBL" id="SPT52373.1"/>
    </source>
</evidence>
<protein>
    <submittedName>
        <fullName evidence="3">Uncharacterized protein</fullName>
    </submittedName>
</protein>
<evidence type="ECO:0000256" key="2">
    <source>
        <dbReference type="SAM" id="Phobius"/>
    </source>
</evidence>
<accession>A0ABY1VKN1</accession>
<name>A0ABY1VKN1_9ACTO</name>
<feature type="region of interest" description="Disordered" evidence="1">
    <location>
        <begin position="151"/>
        <end position="193"/>
    </location>
</feature>
<gene>
    <name evidence="3" type="ORF">NCTC11535_00020</name>
</gene>
<feature type="transmembrane region" description="Helical" evidence="2">
    <location>
        <begin position="235"/>
        <end position="256"/>
    </location>
</feature>
<feature type="transmembrane region" description="Helical" evidence="2">
    <location>
        <begin position="77"/>
        <end position="93"/>
    </location>
</feature>
<evidence type="ECO:0000256" key="1">
    <source>
        <dbReference type="SAM" id="MobiDB-lite"/>
    </source>
</evidence>
<feature type="transmembrane region" description="Helical" evidence="2">
    <location>
        <begin position="123"/>
        <end position="146"/>
    </location>
</feature>
<dbReference type="Proteomes" id="UP000250006">
    <property type="component" value="Unassembled WGS sequence"/>
</dbReference>
<feature type="transmembrane region" description="Helical" evidence="2">
    <location>
        <begin position="23"/>
        <end position="44"/>
    </location>
</feature>
<reference evidence="3 4" key="1">
    <citation type="submission" date="2018-06" db="EMBL/GenBank/DDBJ databases">
        <authorList>
            <consortium name="Pathogen Informatics"/>
            <person name="Doyle S."/>
        </authorList>
    </citation>
    <scope>NUCLEOTIDE SEQUENCE [LARGE SCALE GENOMIC DNA]</scope>
    <source>
        <strain evidence="3 4">NCTC11535</strain>
    </source>
</reference>
<feature type="transmembrane region" description="Helical" evidence="2">
    <location>
        <begin position="51"/>
        <end position="71"/>
    </location>
</feature>
<keyword evidence="2" id="KW-0472">Membrane</keyword>
<evidence type="ECO:0000313" key="4">
    <source>
        <dbReference type="Proteomes" id="UP000250006"/>
    </source>
</evidence>
<proteinExistence type="predicted"/>
<dbReference type="RefSeq" id="WP_126622258.1">
    <property type="nucleotide sequence ID" value="NZ_UAPQ01000001.1"/>
</dbReference>
<dbReference type="EMBL" id="UAPQ01000001">
    <property type="protein sequence ID" value="SPT52373.1"/>
    <property type="molecule type" value="Genomic_DNA"/>
</dbReference>
<comment type="caution">
    <text evidence="3">The sequence shown here is derived from an EMBL/GenBank/DDBJ whole genome shotgun (WGS) entry which is preliminary data.</text>
</comment>
<organism evidence="3 4">
    <name type="scientific">Actinomyces bovis</name>
    <dbReference type="NCBI Taxonomy" id="1658"/>
    <lineage>
        <taxon>Bacteria</taxon>
        <taxon>Bacillati</taxon>
        <taxon>Actinomycetota</taxon>
        <taxon>Actinomycetes</taxon>
        <taxon>Actinomycetales</taxon>
        <taxon>Actinomycetaceae</taxon>
        <taxon>Actinomyces</taxon>
    </lineage>
</organism>
<keyword evidence="4" id="KW-1185">Reference proteome</keyword>
<keyword evidence="2" id="KW-0812">Transmembrane</keyword>
<sequence>MTTSVAAVFFAQASVLRSELANLGTVLIAGVLVLHALAVTSCALPTWPQGWLQRISPVLLATTLVLDTLGLLKEPRLAALVAILIVPATIICARQDHPWASAAAGAAAFLMGKAIFSETSTRASALAGAVILVALALVAEGMLPAVAPRSVGKASRADGPPAGPNSQGKTPYGRPMPEPNGQSADPFLARPQTRDSAAAKNREAWLQAAKYLIALALVTVVPLLFVGVLRLSLRNQLLCTAALASVLLLALVYLGLFSSHSTPLGLLQLRFRGELPGTGTPAQRDGIHPRPGRVEPPACCRTLPSG</sequence>